<keyword evidence="2" id="KW-1133">Transmembrane helix</keyword>
<feature type="compositionally biased region" description="Gly residues" evidence="1">
    <location>
        <begin position="1"/>
        <end position="15"/>
    </location>
</feature>
<feature type="transmembrane region" description="Helical" evidence="2">
    <location>
        <begin position="85"/>
        <end position="106"/>
    </location>
</feature>
<dbReference type="RefSeq" id="XP_025399053.1">
    <property type="nucleotide sequence ID" value="XM_025546486.1"/>
</dbReference>
<name>A0A317W9W8_9EURO</name>
<evidence type="ECO:0000313" key="4">
    <source>
        <dbReference type="Proteomes" id="UP000247233"/>
    </source>
</evidence>
<organism evidence="3 4">
    <name type="scientific">Aspergillus heteromorphus CBS 117.55</name>
    <dbReference type="NCBI Taxonomy" id="1448321"/>
    <lineage>
        <taxon>Eukaryota</taxon>
        <taxon>Fungi</taxon>
        <taxon>Dikarya</taxon>
        <taxon>Ascomycota</taxon>
        <taxon>Pezizomycotina</taxon>
        <taxon>Eurotiomycetes</taxon>
        <taxon>Eurotiomycetidae</taxon>
        <taxon>Eurotiales</taxon>
        <taxon>Aspergillaceae</taxon>
        <taxon>Aspergillus</taxon>
        <taxon>Aspergillus subgen. Circumdati</taxon>
    </lineage>
</organism>
<feature type="region of interest" description="Disordered" evidence="1">
    <location>
        <begin position="1"/>
        <end position="41"/>
    </location>
</feature>
<dbReference type="GeneID" id="37068723"/>
<keyword evidence="4" id="KW-1185">Reference proteome</keyword>
<dbReference type="Proteomes" id="UP000247233">
    <property type="component" value="Unassembled WGS sequence"/>
</dbReference>
<feature type="transmembrane region" description="Helical" evidence="2">
    <location>
        <begin position="118"/>
        <end position="137"/>
    </location>
</feature>
<comment type="caution">
    <text evidence="3">The sequence shown here is derived from an EMBL/GenBank/DDBJ whole genome shotgun (WGS) entry which is preliminary data.</text>
</comment>
<sequence>MVNGEGGWMDGGWGEGWEKEGEKRGGQRKKKRDDTSKAEQVTLMGQPRIETVFLGVEGAGGKSGSLGHGNNGCGFPDVLSLQYSLSVMDTLVVATTYFTSSMYFLAHYIRTIPPRDSHTTITVHSLSLSIIIIIIHYRDATLLGS</sequence>
<dbReference type="VEuPathDB" id="FungiDB:BO70DRAFT_39475"/>
<dbReference type="AlphaFoldDB" id="A0A317W9W8"/>
<evidence type="ECO:0000256" key="1">
    <source>
        <dbReference type="SAM" id="MobiDB-lite"/>
    </source>
</evidence>
<protein>
    <submittedName>
        <fullName evidence="3">Uncharacterized protein</fullName>
    </submittedName>
</protein>
<evidence type="ECO:0000256" key="2">
    <source>
        <dbReference type="SAM" id="Phobius"/>
    </source>
</evidence>
<proteinExistence type="predicted"/>
<gene>
    <name evidence="3" type="ORF">BO70DRAFT_39475</name>
</gene>
<evidence type="ECO:0000313" key="3">
    <source>
        <dbReference type="EMBL" id="PWY81788.1"/>
    </source>
</evidence>
<reference evidence="3 4" key="1">
    <citation type="submission" date="2016-12" db="EMBL/GenBank/DDBJ databases">
        <title>The genomes of Aspergillus section Nigri reveals drivers in fungal speciation.</title>
        <authorList>
            <consortium name="DOE Joint Genome Institute"/>
            <person name="Vesth T.C."/>
            <person name="Nybo J."/>
            <person name="Theobald S."/>
            <person name="Brandl J."/>
            <person name="Frisvad J.C."/>
            <person name="Nielsen K.F."/>
            <person name="Lyhne E.K."/>
            <person name="Kogle M.E."/>
            <person name="Kuo A."/>
            <person name="Riley R."/>
            <person name="Clum A."/>
            <person name="Nolan M."/>
            <person name="Lipzen A."/>
            <person name="Salamov A."/>
            <person name="Henrissat B."/>
            <person name="Wiebenga A."/>
            <person name="De Vries R.P."/>
            <person name="Grigoriev I.V."/>
            <person name="Mortensen U.H."/>
            <person name="Andersen M.R."/>
            <person name="Baker S.E."/>
        </authorList>
    </citation>
    <scope>NUCLEOTIDE SEQUENCE [LARGE SCALE GENOMIC DNA]</scope>
    <source>
        <strain evidence="3 4">CBS 117.55</strain>
    </source>
</reference>
<keyword evidence="2" id="KW-0472">Membrane</keyword>
<keyword evidence="2" id="KW-0812">Transmembrane</keyword>
<accession>A0A317W9W8</accession>
<feature type="compositionally biased region" description="Basic and acidic residues" evidence="1">
    <location>
        <begin position="16"/>
        <end position="25"/>
    </location>
</feature>
<dbReference type="EMBL" id="MSFL01000013">
    <property type="protein sequence ID" value="PWY81788.1"/>
    <property type="molecule type" value="Genomic_DNA"/>
</dbReference>